<accession>A0A8S9XMT4</accession>
<gene>
    <name evidence="1" type="ORF">GE061_015668</name>
</gene>
<evidence type="ECO:0000313" key="2">
    <source>
        <dbReference type="Proteomes" id="UP000466442"/>
    </source>
</evidence>
<proteinExistence type="predicted"/>
<keyword evidence="2" id="KW-1185">Reference proteome</keyword>
<protein>
    <submittedName>
        <fullName evidence="1">Uncharacterized protein</fullName>
    </submittedName>
</protein>
<dbReference type="AlphaFoldDB" id="A0A8S9XMT4"/>
<comment type="caution">
    <text evidence="1">The sequence shown here is derived from an EMBL/GenBank/DDBJ whole genome shotgun (WGS) entry which is preliminary data.</text>
</comment>
<dbReference type="EMBL" id="WIXP02000006">
    <property type="protein sequence ID" value="KAF6209914.1"/>
    <property type="molecule type" value="Genomic_DNA"/>
</dbReference>
<organism evidence="1 2">
    <name type="scientific">Apolygus lucorum</name>
    <name type="common">Small green plant bug</name>
    <name type="synonym">Lygocoris lucorum</name>
    <dbReference type="NCBI Taxonomy" id="248454"/>
    <lineage>
        <taxon>Eukaryota</taxon>
        <taxon>Metazoa</taxon>
        <taxon>Ecdysozoa</taxon>
        <taxon>Arthropoda</taxon>
        <taxon>Hexapoda</taxon>
        <taxon>Insecta</taxon>
        <taxon>Pterygota</taxon>
        <taxon>Neoptera</taxon>
        <taxon>Paraneoptera</taxon>
        <taxon>Hemiptera</taxon>
        <taxon>Heteroptera</taxon>
        <taxon>Panheteroptera</taxon>
        <taxon>Cimicomorpha</taxon>
        <taxon>Miridae</taxon>
        <taxon>Mirini</taxon>
        <taxon>Apolygus</taxon>
    </lineage>
</organism>
<evidence type="ECO:0000313" key="1">
    <source>
        <dbReference type="EMBL" id="KAF6209914.1"/>
    </source>
</evidence>
<name>A0A8S9XMT4_APOLU</name>
<reference evidence="1" key="1">
    <citation type="journal article" date="2021" name="Mol. Ecol. Resour.">
        <title>Apolygus lucorum genome provides insights into omnivorousness and mesophyll feeding.</title>
        <authorList>
            <person name="Liu Y."/>
            <person name="Liu H."/>
            <person name="Wang H."/>
            <person name="Huang T."/>
            <person name="Liu B."/>
            <person name="Yang B."/>
            <person name="Yin L."/>
            <person name="Li B."/>
            <person name="Zhang Y."/>
            <person name="Zhang S."/>
            <person name="Jiang F."/>
            <person name="Zhang X."/>
            <person name="Ren Y."/>
            <person name="Wang B."/>
            <person name="Wang S."/>
            <person name="Lu Y."/>
            <person name="Wu K."/>
            <person name="Fan W."/>
            <person name="Wang G."/>
        </authorList>
    </citation>
    <scope>NUCLEOTIDE SEQUENCE</scope>
    <source>
        <strain evidence="1">12Hb</strain>
    </source>
</reference>
<sequence length="146" mass="16522">MSGRSRIHHSVLEEKGSYLVDISTVPEFRGLHIFFNKMASSSKKCQVCGLLFSTMRECQSHELFCGLTGDEENTSSSSIIPPSPPHPLIYVRRDLFEEETRDGGGEESDHPLDKTYDVWPSTSRSPLHLYCNLELMLYGQTSIPLR</sequence>
<dbReference type="Proteomes" id="UP000466442">
    <property type="component" value="Unassembled WGS sequence"/>
</dbReference>